<organism evidence="1 2">
    <name type="scientific">Vulcanisaeta souniana JCM 11219</name>
    <dbReference type="NCBI Taxonomy" id="1293586"/>
    <lineage>
        <taxon>Archaea</taxon>
        <taxon>Thermoproteota</taxon>
        <taxon>Thermoprotei</taxon>
        <taxon>Thermoproteales</taxon>
        <taxon>Thermoproteaceae</taxon>
        <taxon>Vulcanisaeta</taxon>
    </lineage>
</organism>
<keyword evidence="2" id="KW-1185">Reference proteome</keyword>
<gene>
    <name evidence="1" type="ORF">Vsou_06940</name>
</gene>
<reference evidence="2" key="1">
    <citation type="submission" date="2022-09" db="EMBL/GenBank/DDBJ databases">
        <title>Complete genome sequence of Vulcanisaeta souniana.</title>
        <authorList>
            <person name="Kato S."/>
            <person name="Itoh T."/>
            <person name="Ohkuma M."/>
        </authorList>
    </citation>
    <scope>NUCLEOTIDE SEQUENCE [LARGE SCALE GENOMIC DNA]</scope>
    <source>
        <strain evidence="2">JCM 11219</strain>
    </source>
</reference>
<evidence type="ECO:0000313" key="1">
    <source>
        <dbReference type="EMBL" id="BDR91601.1"/>
    </source>
</evidence>
<sequence>MKCAETNKNVPGSMPDGYRFTGPHSAGLIDARLI</sequence>
<evidence type="ECO:0000313" key="2">
    <source>
        <dbReference type="Proteomes" id="UP001060771"/>
    </source>
</evidence>
<proteinExistence type="predicted"/>
<name>A0ABM8BKU5_9CREN</name>
<dbReference type="EMBL" id="AP026830">
    <property type="protein sequence ID" value="BDR91601.1"/>
    <property type="molecule type" value="Genomic_DNA"/>
</dbReference>
<protein>
    <submittedName>
        <fullName evidence="1">Uncharacterized protein</fullName>
    </submittedName>
</protein>
<accession>A0ABM8BKU5</accession>
<dbReference type="Proteomes" id="UP001060771">
    <property type="component" value="Chromosome"/>
</dbReference>